<dbReference type="InterPro" id="IPR017871">
    <property type="entry name" value="ABC_transporter-like_CS"/>
</dbReference>
<keyword evidence="2" id="KW-0813">Transport</keyword>
<dbReference type="Pfam" id="PF08352">
    <property type="entry name" value="oligo_HPY"/>
    <property type="match status" value="1"/>
</dbReference>
<keyword evidence="4 6" id="KW-0067">ATP-binding</keyword>
<dbReference type="GO" id="GO:0055085">
    <property type="term" value="P:transmembrane transport"/>
    <property type="evidence" value="ECO:0007669"/>
    <property type="project" value="UniProtKB-ARBA"/>
</dbReference>
<dbReference type="OrthoDB" id="8481147at2"/>
<dbReference type="PANTHER" id="PTHR43776:SF7">
    <property type="entry name" value="D,D-DIPEPTIDE TRANSPORT ATP-BINDING PROTEIN DDPF-RELATED"/>
    <property type="match status" value="1"/>
</dbReference>
<dbReference type="PROSITE" id="PS00211">
    <property type="entry name" value="ABC_TRANSPORTER_1"/>
    <property type="match status" value="1"/>
</dbReference>
<evidence type="ECO:0000256" key="4">
    <source>
        <dbReference type="ARBA" id="ARBA00022840"/>
    </source>
</evidence>
<dbReference type="PANTHER" id="PTHR43776">
    <property type="entry name" value="TRANSPORT ATP-BINDING PROTEIN"/>
    <property type="match status" value="1"/>
</dbReference>
<dbReference type="InterPro" id="IPR003593">
    <property type="entry name" value="AAA+_ATPase"/>
</dbReference>
<comment type="caution">
    <text evidence="6">The sequence shown here is derived from an EMBL/GenBank/DDBJ whole genome shotgun (WGS) entry which is preliminary data.</text>
</comment>
<sequence>MSTAVPAPAPSGTAAAGPALEVRDLTVRYGRPVRFGGTAKTSPAVDGVSFDIAPGETLGLVGESGSGKSTIGKAILGLQPASAGQVLLHGSDITRASLRQRRVTAIDLRVVFQDPYSSLNPAQTIGKTLTEPLRVLRVPKDQHRPRAAEALAAVGLPADAIDRYPAQFSGGQRQRIAIARALVCDPQVIVLDEPVSSLDVSTQAQVLNLLADLRDARGLALLFIAHDLGVVRFLAQRAVVLYRGQVMESGPIEEVTQRPGHPYTIALTAAAPVPQPAEQARRRAAREALGIGTAGATPTAAGGCPFATRCPLVTDVCRTERVPLTPAVDSATSGAGWVVACHHAGQAAGMRPAAGVSGNRSLSDFLSLFLWR</sequence>
<dbReference type="Proteomes" id="UP000460272">
    <property type="component" value="Unassembled WGS sequence"/>
</dbReference>
<dbReference type="EMBL" id="RPFW01000007">
    <property type="protein sequence ID" value="TVZ01084.1"/>
    <property type="molecule type" value="Genomic_DNA"/>
</dbReference>
<evidence type="ECO:0000313" key="7">
    <source>
        <dbReference type="Proteomes" id="UP000460272"/>
    </source>
</evidence>
<dbReference type="NCBIfam" id="TIGR01727">
    <property type="entry name" value="oligo_HPY"/>
    <property type="match status" value="1"/>
</dbReference>
<evidence type="ECO:0000256" key="1">
    <source>
        <dbReference type="ARBA" id="ARBA00005417"/>
    </source>
</evidence>
<evidence type="ECO:0000256" key="2">
    <source>
        <dbReference type="ARBA" id="ARBA00022448"/>
    </source>
</evidence>
<name>A0A6P2BQ18_9ACTN</name>
<dbReference type="SMART" id="SM00382">
    <property type="entry name" value="AAA"/>
    <property type="match status" value="1"/>
</dbReference>
<dbReference type="InterPro" id="IPR027417">
    <property type="entry name" value="P-loop_NTPase"/>
</dbReference>
<evidence type="ECO:0000259" key="5">
    <source>
        <dbReference type="PROSITE" id="PS50893"/>
    </source>
</evidence>
<feature type="domain" description="ABC transporter" evidence="5">
    <location>
        <begin position="20"/>
        <end position="268"/>
    </location>
</feature>
<dbReference type="FunFam" id="3.40.50.300:FF:000016">
    <property type="entry name" value="Oligopeptide ABC transporter ATP-binding component"/>
    <property type="match status" value="1"/>
</dbReference>
<comment type="similarity">
    <text evidence="1">Belongs to the ABC transporter superfamily.</text>
</comment>
<dbReference type="RefSeq" id="WP_145859376.1">
    <property type="nucleotide sequence ID" value="NZ_RPFW01000007.1"/>
</dbReference>
<keyword evidence="3" id="KW-0547">Nucleotide-binding</keyword>
<proteinExistence type="inferred from homology"/>
<dbReference type="PROSITE" id="PS50893">
    <property type="entry name" value="ABC_TRANSPORTER_2"/>
    <property type="match status" value="1"/>
</dbReference>
<dbReference type="Pfam" id="PF00005">
    <property type="entry name" value="ABC_tran"/>
    <property type="match status" value="1"/>
</dbReference>
<accession>A0A6P2BQ18</accession>
<dbReference type="SUPFAM" id="SSF52540">
    <property type="entry name" value="P-loop containing nucleoside triphosphate hydrolases"/>
    <property type="match status" value="1"/>
</dbReference>
<dbReference type="InterPro" id="IPR013563">
    <property type="entry name" value="Oligopep_ABC_C"/>
</dbReference>
<dbReference type="GO" id="GO:0005524">
    <property type="term" value="F:ATP binding"/>
    <property type="evidence" value="ECO:0007669"/>
    <property type="project" value="UniProtKB-KW"/>
</dbReference>
<dbReference type="AlphaFoldDB" id="A0A6P2BQ18"/>
<evidence type="ECO:0000256" key="3">
    <source>
        <dbReference type="ARBA" id="ARBA00022741"/>
    </source>
</evidence>
<dbReference type="GO" id="GO:0015833">
    <property type="term" value="P:peptide transport"/>
    <property type="evidence" value="ECO:0007669"/>
    <property type="project" value="InterPro"/>
</dbReference>
<protein>
    <submittedName>
        <fullName evidence="6">ABC transporter ATP-binding protein</fullName>
    </submittedName>
</protein>
<evidence type="ECO:0000313" key="6">
    <source>
        <dbReference type="EMBL" id="TVZ01084.1"/>
    </source>
</evidence>
<keyword evidence="7" id="KW-1185">Reference proteome</keyword>
<organism evidence="6 7">
    <name type="scientific">Trebonia kvetii</name>
    <dbReference type="NCBI Taxonomy" id="2480626"/>
    <lineage>
        <taxon>Bacteria</taxon>
        <taxon>Bacillati</taxon>
        <taxon>Actinomycetota</taxon>
        <taxon>Actinomycetes</taxon>
        <taxon>Streptosporangiales</taxon>
        <taxon>Treboniaceae</taxon>
        <taxon>Trebonia</taxon>
    </lineage>
</organism>
<gene>
    <name evidence="6" type="ORF">EAS64_32825</name>
</gene>
<dbReference type="GO" id="GO:0016887">
    <property type="term" value="F:ATP hydrolysis activity"/>
    <property type="evidence" value="ECO:0007669"/>
    <property type="project" value="InterPro"/>
</dbReference>
<dbReference type="InterPro" id="IPR050319">
    <property type="entry name" value="ABC_transp_ATP-bind"/>
</dbReference>
<reference evidence="6 7" key="1">
    <citation type="submission" date="2018-11" db="EMBL/GenBank/DDBJ databases">
        <title>Trebonia kvetii gen.nov., sp.nov., a novel acidophilic actinobacterium, and proposal of the new actinobacterial family Treboniaceae fam. nov.</title>
        <authorList>
            <person name="Rapoport D."/>
            <person name="Sagova-Mareckova M."/>
            <person name="Sedlacek I."/>
            <person name="Provaznik J."/>
            <person name="Kralova S."/>
            <person name="Pavlinic D."/>
            <person name="Benes V."/>
            <person name="Kopecky J."/>
        </authorList>
    </citation>
    <scope>NUCLEOTIDE SEQUENCE [LARGE SCALE GENOMIC DNA]</scope>
    <source>
        <strain evidence="6 7">15Tr583</strain>
    </source>
</reference>
<dbReference type="CDD" id="cd03257">
    <property type="entry name" value="ABC_NikE_OppD_transporters"/>
    <property type="match status" value="1"/>
</dbReference>
<dbReference type="Gene3D" id="3.40.50.300">
    <property type="entry name" value="P-loop containing nucleotide triphosphate hydrolases"/>
    <property type="match status" value="1"/>
</dbReference>
<dbReference type="InterPro" id="IPR003439">
    <property type="entry name" value="ABC_transporter-like_ATP-bd"/>
</dbReference>